<dbReference type="InterPro" id="IPR047151">
    <property type="entry name" value="RNZ2-like"/>
</dbReference>
<comment type="caution">
    <text evidence="9">The sequence shown here is derived from an EMBL/GenBank/DDBJ whole genome shotgun (WGS) entry which is preliminary data.</text>
</comment>
<dbReference type="AlphaFoldDB" id="A0A437AJ40"/>
<evidence type="ECO:0000256" key="4">
    <source>
        <dbReference type="ARBA" id="ARBA00022723"/>
    </source>
</evidence>
<evidence type="ECO:0000256" key="1">
    <source>
        <dbReference type="ARBA" id="ARBA00001947"/>
    </source>
</evidence>
<evidence type="ECO:0000256" key="3">
    <source>
        <dbReference type="ARBA" id="ARBA00022722"/>
    </source>
</evidence>
<dbReference type="PANTHER" id="PTHR12553">
    <property type="entry name" value="ZINC PHOSPHODIESTERASE ELAC PROTEIN 2"/>
    <property type="match status" value="1"/>
</dbReference>
<evidence type="ECO:0000256" key="7">
    <source>
        <dbReference type="ARBA" id="ARBA00022833"/>
    </source>
</evidence>
<name>A0A437AJ40_9MICR</name>
<keyword evidence="10" id="KW-1185">Reference proteome</keyword>
<evidence type="ECO:0000256" key="6">
    <source>
        <dbReference type="ARBA" id="ARBA00022801"/>
    </source>
</evidence>
<protein>
    <submittedName>
        <fullName evidence="9">Ribonuclease Z</fullName>
    </submittedName>
</protein>
<sequence>MKFHIQYLSTRSGKSLLLFFDKHRYVFNLFEGFQRYSIESNTKLSSVTAFFLSTRYQIPALLGTYLTLNECKNTFNDSIKVVCSSKWFDSINLANFANKRKLKMDLCTLYEDTLIKVRVIEVNEECSFVIELPTIRGKMLIDKIPKNFP</sequence>
<dbReference type="GO" id="GO:1990180">
    <property type="term" value="P:mitochondrial tRNA 3'-end processing"/>
    <property type="evidence" value="ECO:0007669"/>
    <property type="project" value="TreeGrafter"/>
</dbReference>
<dbReference type="Proteomes" id="UP000282876">
    <property type="component" value="Unassembled WGS sequence"/>
</dbReference>
<feature type="non-terminal residue" evidence="9">
    <location>
        <position position="149"/>
    </location>
</feature>
<dbReference type="EMBL" id="RCSS01000615">
    <property type="protein sequence ID" value="RVD91181.1"/>
    <property type="molecule type" value="Genomic_DNA"/>
</dbReference>
<keyword evidence="2" id="KW-0819">tRNA processing</keyword>
<dbReference type="GO" id="GO:0005739">
    <property type="term" value="C:mitochondrion"/>
    <property type="evidence" value="ECO:0007669"/>
    <property type="project" value="TreeGrafter"/>
</dbReference>
<accession>A0A437AJ40</accession>
<gene>
    <name evidence="9" type="ORF">TUBRATIS_23760</name>
</gene>
<evidence type="ECO:0000256" key="5">
    <source>
        <dbReference type="ARBA" id="ARBA00022759"/>
    </source>
</evidence>
<keyword evidence="5" id="KW-0255">Endonuclease</keyword>
<dbReference type="STRING" id="291195.A0A437AJ40"/>
<evidence type="ECO:0000313" key="9">
    <source>
        <dbReference type="EMBL" id="RVD91181.1"/>
    </source>
</evidence>
<proteinExistence type="predicted"/>
<dbReference type="GO" id="GO:0046872">
    <property type="term" value="F:metal ion binding"/>
    <property type="evidence" value="ECO:0007669"/>
    <property type="project" value="UniProtKB-KW"/>
</dbReference>
<keyword evidence="7" id="KW-0862">Zinc</keyword>
<evidence type="ECO:0000259" key="8">
    <source>
        <dbReference type="Pfam" id="PF13691"/>
    </source>
</evidence>
<dbReference type="OrthoDB" id="527344at2759"/>
<keyword evidence="6" id="KW-0378">Hydrolase</keyword>
<keyword evidence="4" id="KW-0479">Metal-binding</keyword>
<dbReference type="VEuPathDB" id="MicrosporidiaDB:TUBRATIS_23760"/>
<keyword evidence="3" id="KW-0540">Nuclease</keyword>
<dbReference type="Pfam" id="PF13691">
    <property type="entry name" value="Lactamase_B_4"/>
    <property type="match status" value="1"/>
</dbReference>
<organism evidence="9 10">
    <name type="scientific">Tubulinosema ratisbonensis</name>
    <dbReference type="NCBI Taxonomy" id="291195"/>
    <lineage>
        <taxon>Eukaryota</taxon>
        <taxon>Fungi</taxon>
        <taxon>Fungi incertae sedis</taxon>
        <taxon>Microsporidia</taxon>
        <taxon>Tubulinosematoidea</taxon>
        <taxon>Tubulinosematidae</taxon>
        <taxon>Tubulinosema</taxon>
    </lineage>
</organism>
<dbReference type="PANTHER" id="PTHR12553:SF49">
    <property type="entry name" value="ZINC PHOSPHODIESTERASE ELAC PROTEIN 2"/>
    <property type="match status" value="1"/>
</dbReference>
<evidence type="ECO:0000313" key="10">
    <source>
        <dbReference type="Proteomes" id="UP000282876"/>
    </source>
</evidence>
<feature type="domain" description="tRNase Z endonuclease" evidence="8">
    <location>
        <begin position="14"/>
        <end position="57"/>
    </location>
</feature>
<dbReference type="GO" id="GO:0042781">
    <property type="term" value="F:3'-tRNA processing endoribonuclease activity"/>
    <property type="evidence" value="ECO:0007669"/>
    <property type="project" value="InterPro"/>
</dbReference>
<comment type="cofactor">
    <cofactor evidence="1">
        <name>Zn(2+)</name>
        <dbReference type="ChEBI" id="CHEBI:29105"/>
    </cofactor>
</comment>
<reference evidence="9 10" key="1">
    <citation type="submission" date="2018-10" db="EMBL/GenBank/DDBJ databases">
        <title>Draft genome sequence of the microsporidian Tubulinosema ratisbonensis.</title>
        <authorList>
            <person name="Polonais V."/>
            <person name="Peyretaillade E."/>
            <person name="Niehus S."/>
            <person name="Wawrzyniak I."/>
            <person name="Franchet A."/>
            <person name="Gaspin C."/>
            <person name="Reichstadt M."/>
            <person name="Belser C."/>
            <person name="Labadie K."/>
            <person name="Delbac F."/>
            <person name="Ferrandon D."/>
        </authorList>
    </citation>
    <scope>NUCLEOTIDE SEQUENCE [LARGE SCALE GENOMIC DNA]</scope>
    <source>
        <strain evidence="9 10">Franzen</strain>
    </source>
</reference>
<dbReference type="InterPro" id="IPR027794">
    <property type="entry name" value="tRNase_Z_dom"/>
</dbReference>
<evidence type="ECO:0000256" key="2">
    <source>
        <dbReference type="ARBA" id="ARBA00022694"/>
    </source>
</evidence>